<evidence type="ECO:0000313" key="3">
    <source>
        <dbReference type="Proteomes" id="UP000193986"/>
    </source>
</evidence>
<evidence type="ECO:0000313" key="2">
    <source>
        <dbReference type="EMBL" id="ORY31995.1"/>
    </source>
</evidence>
<dbReference type="AlphaFoldDB" id="A0A1Y2BD58"/>
<dbReference type="EMBL" id="MCFC01000012">
    <property type="protein sequence ID" value="ORY31995.1"/>
    <property type="molecule type" value="Genomic_DNA"/>
</dbReference>
<evidence type="ECO:0008006" key="4">
    <source>
        <dbReference type="Google" id="ProtNLM"/>
    </source>
</evidence>
<dbReference type="OrthoDB" id="2564568at2759"/>
<evidence type="ECO:0000256" key="1">
    <source>
        <dbReference type="SAM" id="SignalP"/>
    </source>
</evidence>
<gene>
    <name evidence="2" type="ORF">BCR39DRAFT_525059</name>
</gene>
<reference evidence="2 3" key="1">
    <citation type="submission" date="2016-07" db="EMBL/GenBank/DDBJ databases">
        <title>Pervasive Adenine N6-methylation of Active Genes in Fungi.</title>
        <authorList>
            <consortium name="DOE Joint Genome Institute"/>
            <person name="Mondo S.J."/>
            <person name="Dannebaum R.O."/>
            <person name="Kuo R.C."/>
            <person name="Labutti K."/>
            <person name="Haridas S."/>
            <person name="Kuo A."/>
            <person name="Salamov A."/>
            <person name="Ahrendt S.R."/>
            <person name="Lipzen A."/>
            <person name="Sullivan W."/>
            <person name="Andreopoulos W.B."/>
            <person name="Clum A."/>
            <person name="Lindquist E."/>
            <person name="Daum C."/>
            <person name="Ramamoorthy G.K."/>
            <person name="Gryganskyi A."/>
            <person name="Culley D."/>
            <person name="Magnuson J.K."/>
            <person name="James T.Y."/>
            <person name="O'Malley M.A."/>
            <person name="Stajich J.E."/>
            <person name="Spatafora J.W."/>
            <person name="Visel A."/>
            <person name="Grigoriev I.V."/>
        </authorList>
    </citation>
    <scope>NUCLEOTIDE SEQUENCE [LARGE SCALE GENOMIC DNA]</scope>
    <source>
        <strain evidence="2 3">68-887.2</strain>
    </source>
</reference>
<feature type="chain" id="PRO_5013208878" description="Extracellular membrane protein CFEM domain-containing protein" evidence="1">
    <location>
        <begin position="22"/>
        <end position="223"/>
    </location>
</feature>
<keyword evidence="1" id="KW-0732">Signal</keyword>
<dbReference type="InParanoid" id="A0A1Y2BD58"/>
<feature type="signal peptide" evidence="1">
    <location>
        <begin position="1"/>
        <end position="21"/>
    </location>
</feature>
<comment type="caution">
    <text evidence="2">The sequence shown here is derived from an EMBL/GenBank/DDBJ whole genome shotgun (WGS) entry which is preliminary data.</text>
</comment>
<accession>A0A1Y2BD58</accession>
<protein>
    <recommendedName>
        <fullName evidence="4">Extracellular membrane protein CFEM domain-containing protein</fullName>
    </recommendedName>
</protein>
<sequence length="223" mass="22071">MFAKGTLVALGALVGATVSTAQNVHAVRSLISRQLSTSDIPSACQSECTQTVTIYNACVNDDTTGCLAVCEQDTFNAFVNCFTCVLEDSSGVDANSYQSIADSVAELQQACTAAGATLTPTSLVPFQSLSQTATDIATDTTGAIASVTSDDGFSFTSAASGGVTIGAGAPSTGAPSGAVASTTPVTSVPLASSAPASSAATTDAAPSVRDIHSCIGTLLITHS</sequence>
<dbReference type="Proteomes" id="UP000193986">
    <property type="component" value="Unassembled WGS sequence"/>
</dbReference>
<keyword evidence="3" id="KW-1185">Reference proteome</keyword>
<proteinExistence type="predicted"/>
<organism evidence="2 3">
    <name type="scientific">Naematelia encephala</name>
    <dbReference type="NCBI Taxonomy" id="71784"/>
    <lineage>
        <taxon>Eukaryota</taxon>
        <taxon>Fungi</taxon>
        <taxon>Dikarya</taxon>
        <taxon>Basidiomycota</taxon>
        <taxon>Agaricomycotina</taxon>
        <taxon>Tremellomycetes</taxon>
        <taxon>Tremellales</taxon>
        <taxon>Naemateliaceae</taxon>
        <taxon>Naematelia</taxon>
    </lineage>
</organism>
<name>A0A1Y2BD58_9TREE</name>